<keyword evidence="4 7" id="KW-0812">Transmembrane</keyword>
<dbReference type="AlphaFoldDB" id="F3QWC5"/>
<reference evidence="10 11" key="1">
    <citation type="submission" date="2011-02" db="EMBL/GenBank/DDBJ databases">
        <authorList>
            <person name="Weinstock G."/>
            <person name="Sodergren E."/>
            <person name="Clifton S."/>
            <person name="Fulton L."/>
            <person name="Fulton B."/>
            <person name="Courtney L."/>
            <person name="Fronick C."/>
            <person name="Harrison M."/>
            <person name="Strong C."/>
            <person name="Farmer C."/>
            <person name="Delahaunty K."/>
            <person name="Markovic C."/>
            <person name="Hall O."/>
            <person name="Minx P."/>
            <person name="Tomlinson C."/>
            <person name="Mitreva M."/>
            <person name="Hou S."/>
            <person name="Chen J."/>
            <person name="Wollam A."/>
            <person name="Pepin K.H."/>
            <person name="Johnson M."/>
            <person name="Bhonagiri V."/>
            <person name="Zhang X."/>
            <person name="Suruliraj S."/>
            <person name="Warren W."/>
            <person name="Chinwalla A."/>
            <person name="Mardis E.R."/>
            <person name="Wilson R.K."/>
        </authorList>
    </citation>
    <scope>NUCLEOTIDE SEQUENCE [LARGE SCALE GENOMIC DNA]</scope>
    <source>
        <strain evidence="10 11">YIT 11841</strain>
    </source>
</reference>
<evidence type="ECO:0000313" key="10">
    <source>
        <dbReference type="EMBL" id="EGG52149.1"/>
    </source>
</evidence>
<dbReference type="GO" id="GO:0009279">
    <property type="term" value="C:cell outer membrane"/>
    <property type="evidence" value="ECO:0007669"/>
    <property type="project" value="UniProtKB-SubCell"/>
</dbReference>
<protein>
    <submittedName>
        <fullName evidence="10">TonB-dependent receptor plug domain protein</fullName>
    </submittedName>
</protein>
<comment type="caution">
    <text evidence="10">The sequence shown here is derived from an EMBL/GenBank/DDBJ whole genome shotgun (WGS) entry which is preliminary data.</text>
</comment>
<name>F3QWC5_9BACT</name>
<evidence type="ECO:0000256" key="6">
    <source>
        <dbReference type="ARBA" id="ARBA00023237"/>
    </source>
</evidence>
<dbReference type="InterPro" id="IPR039426">
    <property type="entry name" value="TonB-dep_rcpt-like"/>
</dbReference>
<evidence type="ECO:0000259" key="9">
    <source>
        <dbReference type="Pfam" id="PF07715"/>
    </source>
</evidence>
<dbReference type="InterPro" id="IPR037066">
    <property type="entry name" value="Plug_dom_sf"/>
</dbReference>
<evidence type="ECO:0000256" key="2">
    <source>
        <dbReference type="ARBA" id="ARBA00022448"/>
    </source>
</evidence>
<evidence type="ECO:0000256" key="8">
    <source>
        <dbReference type="SAM" id="SignalP"/>
    </source>
</evidence>
<dbReference type="InterPro" id="IPR008969">
    <property type="entry name" value="CarboxyPept-like_regulatory"/>
</dbReference>
<feature type="chain" id="PRO_5003300975" evidence="8">
    <location>
        <begin position="34"/>
        <end position="1110"/>
    </location>
</feature>
<feature type="signal peptide" evidence="8">
    <location>
        <begin position="1"/>
        <end position="33"/>
    </location>
</feature>
<evidence type="ECO:0000256" key="7">
    <source>
        <dbReference type="PROSITE-ProRule" id="PRU01360"/>
    </source>
</evidence>
<evidence type="ECO:0000256" key="5">
    <source>
        <dbReference type="ARBA" id="ARBA00023136"/>
    </source>
</evidence>
<sequence>MIQNRIKMTLNSNAMKRVLILLAFLGTMLHAGAQVMVSGHVVDANDGLELMGCTVAEKDATNRVVGGMTTDMNGNFAFKVKNVNNKLVFTYMGYKTQEFPIGSQRKFNVKMVDNTMKVSEVVVKAHKKGPDGAFNIPQREVSMAMTTFKMDAMEGVSVASADDALQGRVAGLDIVMGGSPGSGSQMRIRGTTSITGNSQPLVVVNGVPYSGEIDESFDFGTANEEEYADLLSVNTEDIEEITVLKDAASTAMWGSKGANGVLLIKTKRGTRGKTRVSYTYKLSGATQPKGMKLLSGGDYTMMMKQAYFNRTLSGRDETYEQYDYDELRYEPDNQNYNNNTDWVDEVTRHGWTNDHYLTVSGGGERAAFRISGGYYDEKGTVMGERYKRFSTRSQLDYYVSDRMLFTSEFQFTYSDNDRNYDKLLDIAYKKMPNMAVYEEDADGNSTGRYLNMDINTDFNKEQRDLKNPVALGKLAKNDLKGYRLMPKMSLQYDFFDPAKHYLRYLGWVAIDLNNEREEKFLPAECVYNAADNYGSANVAETKTSGKLTVATEHGITYQSHFLNDDHNLQAQALMQLTTTTSHSQYVKKQGLPSSDITDATATGYISGTENGNSNDKTLGWMGRVHYSFKGRYIFDANLRVDGSTQFGPSNRYGFFPGVGGKWIISDEPWLNKYTGKVLTLLAFRPSWGIAGRQPGKNYLQYSLLTTNSTGYMDLSAVYPTRIRLDGLKWEKVTSLNLGFDMELWNGKVSVVYDWYKKRTDDLLFKDIDIPSSSGFATLTYKNVGRMDNDGWELTVNFNKVVEKGKFSLDINTNFASNKNMIRSLDPSVLNNFNNHSAFGNGAYYTRLQEGNSFGSIYGFRYKGVYSYSYDRYDQAVAEGKTCPVARDENGVPMTNFDGTVKPMYYYHSTTKYQFQGGDAIYEDINHDGSIDQYDVVYLGNCNPKMQGGFGFTLRYDRFSVNLFCNYRWGNKIVNMARMNAENMYNAYNQCTTVNWRWRKEGDVTDMPRAVYNQGYNWLASDRYVEDGSFLRVKYITFRYRFPSNWVKRIGMTNLSAYLTVNNLWCFTKYSGVDPEISICTDTAKDYYGIAVDNSMTPRAKEWTFGLSATF</sequence>
<keyword evidence="11" id="KW-1185">Reference proteome</keyword>
<dbReference type="Pfam" id="PF13715">
    <property type="entry name" value="CarbopepD_reg_2"/>
    <property type="match status" value="1"/>
</dbReference>
<dbReference type="NCBIfam" id="TIGR04056">
    <property type="entry name" value="OMP_RagA_SusC"/>
    <property type="match status" value="1"/>
</dbReference>
<comment type="subcellular location">
    <subcellularLocation>
        <location evidence="1 7">Cell outer membrane</location>
        <topology evidence="1 7">Multi-pass membrane protein</topology>
    </subcellularLocation>
</comment>
<organism evidence="10 11">
    <name type="scientific">Paraprevotella xylaniphila YIT 11841</name>
    <dbReference type="NCBI Taxonomy" id="762982"/>
    <lineage>
        <taxon>Bacteria</taxon>
        <taxon>Pseudomonadati</taxon>
        <taxon>Bacteroidota</taxon>
        <taxon>Bacteroidia</taxon>
        <taxon>Bacteroidales</taxon>
        <taxon>Prevotellaceae</taxon>
        <taxon>Paraprevotella</taxon>
    </lineage>
</organism>
<dbReference type="Gene3D" id="2.40.170.20">
    <property type="entry name" value="TonB-dependent receptor, beta-barrel domain"/>
    <property type="match status" value="1"/>
</dbReference>
<dbReference type="PROSITE" id="PS52016">
    <property type="entry name" value="TONB_DEPENDENT_REC_3"/>
    <property type="match status" value="1"/>
</dbReference>
<dbReference type="SUPFAM" id="SSF49464">
    <property type="entry name" value="Carboxypeptidase regulatory domain-like"/>
    <property type="match status" value="1"/>
</dbReference>
<dbReference type="InterPro" id="IPR012910">
    <property type="entry name" value="Plug_dom"/>
</dbReference>
<dbReference type="InterPro" id="IPR036942">
    <property type="entry name" value="Beta-barrel_TonB_sf"/>
</dbReference>
<dbReference type="HOGENOM" id="CLU_004317_0_1_10"/>
<dbReference type="EMBL" id="AFBR01000071">
    <property type="protein sequence ID" value="EGG52149.1"/>
    <property type="molecule type" value="Genomic_DNA"/>
</dbReference>
<dbReference type="Gene3D" id="2.60.40.1120">
    <property type="entry name" value="Carboxypeptidase-like, regulatory domain"/>
    <property type="match status" value="1"/>
</dbReference>
<keyword evidence="10" id="KW-0675">Receptor</keyword>
<keyword evidence="6 7" id="KW-0998">Cell outer membrane</keyword>
<dbReference type="Pfam" id="PF07715">
    <property type="entry name" value="Plug"/>
    <property type="match status" value="1"/>
</dbReference>
<dbReference type="InterPro" id="IPR023997">
    <property type="entry name" value="TonB-dep_OMP_SusC/RagA_CS"/>
</dbReference>
<keyword evidence="5 7" id="KW-0472">Membrane</keyword>
<dbReference type="Proteomes" id="UP000005546">
    <property type="component" value="Unassembled WGS sequence"/>
</dbReference>
<evidence type="ECO:0000256" key="3">
    <source>
        <dbReference type="ARBA" id="ARBA00022452"/>
    </source>
</evidence>
<evidence type="ECO:0000256" key="4">
    <source>
        <dbReference type="ARBA" id="ARBA00022692"/>
    </source>
</evidence>
<dbReference type="InterPro" id="IPR023996">
    <property type="entry name" value="TonB-dep_OMP_SusC/RagA"/>
</dbReference>
<keyword evidence="3 7" id="KW-1134">Transmembrane beta strand</keyword>
<accession>F3QWC5</accession>
<proteinExistence type="inferred from homology"/>
<evidence type="ECO:0000313" key="11">
    <source>
        <dbReference type="Proteomes" id="UP000005546"/>
    </source>
</evidence>
<gene>
    <name evidence="10" type="ORF">HMPREF9442_02507</name>
</gene>
<keyword evidence="2 7" id="KW-0813">Transport</keyword>
<dbReference type="Gene3D" id="2.170.130.10">
    <property type="entry name" value="TonB-dependent receptor, plug domain"/>
    <property type="match status" value="1"/>
</dbReference>
<evidence type="ECO:0000256" key="1">
    <source>
        <dbReference type="ARBA" id="ARBA00004571"/>
    </source>
</evidence>
<dbReference type="SUPFAM" id="SSF56935">
    <property type="entry name" value="Porins"/>
    <property type="match status" value="1"/>
</dbReference>
<dbReference type="eggNOG" id="COG4206">
    <property type="taxonomic scope" value="Bacteria"/>
</dbReference>
<dbReference type="STRING" id="762982.HMPREF9442_02507"/>
<comment type="similarity">
    <text evidence="7">Belongs to the TonB-dependent receptor family.</text>
</comment>
<dbReference type="NCBIfam" id="TIGR04057">
    <property type="entry name" value="SusC_RagA_signa"/>
    <property type="match status" value="1"/>
</dbReference>
<feature type="domain" description="TonB-dependent receptor plug" evidence="9">
    <location>
        <begin position="138"/>
        <end position="261"/>
    </location>
</feature>
<keyword evidence="8" id="KW-0732">Signal</keyword>